<dbReference type="InterPro" id="IPR002293">
    <property type="entry name" value="AA/rel_permease1"/>
</dbReference>
<evidence type="ECO:0000256" key="6">
    <source>
        <dbReference type="SAM" id="Phobius"/>
    </source>
</evidence>
<feature type="transmembrane region" description="Helical" evidence="6">
    <location>
        <begin position="392"/>
        <end position="411"/>
    </location>
</feature>
<reference evidence="7 8" key="1">
    <citation type="submission" date="2020-08" db="EMBL/GenBank/DDBJ databases">
        <title>Genomic Encyclopedia of Type Strains, Phase IV (KMG-IV): sequencing the most valuable type-strain genomes for metagenomic binning, comparative biology and taxonomic classification.</title>
        <authorList>
            <person name="Goeker M."/>
        </authorList>
    </citation>
    <scope>NUCLEOTIDE SEQUENCE [LARGE SCALE GENOMIC DNA]</scope>
    <source>
        <strain evidence="7 8">DSM 27568</strain>
    </source>
</reference>
<dbReference type="PANTHER" id="PTHR42770:SF7">
    <property type="entry name" value="MEMBRANE PROTEIN"/>
    <property type="match status" value="1"/>
</dbReference>
<feature type="transmembrane region" description="Helical" evidence="6">
    <location>
        <begin position="134"/>
        <end position="152"/>
    </location>
</feature>
<comment type="subcellular location">
    <subcellularLocation>
        <location evidence="1">Cell membrane</location>
        <topology evidence="1">Multi-pass membrane protein</topology>
    </subcellularLocation>
</comment>
<dbReference type="EMBL" id="JACIDY010000004">
    <property type="protein sequence ID" value="MBB3940451.1"/>
    <property type="molecule type" value="Genomic_DNA"/>
</dbReference>
<comment type="caution">
    <text evidence="7">The sequence shown here is derived from an EMBL/GenBank/DDBJ whole genome shotgun (WGS) entry which is preliminary data.</text>
</comment>
<feature type="transmembrane region" description="Helical" evidence="6">
    <location>
        <begin position="159"/>
        <end position="179"/>
    </location>
</feature>
<keyword evidence="2" id="KW-1003">Cell membrane</keyword>
<evidence type="ECO:0000256" key="3">
    <source>
        <dbReference type="ARBA" id="ARBA00022692"/>
    </source>
</evidence>
<feature type="transmembrane region" description="Helical" evidence="6">
    <location>
        <begin position="296"/>
        <end position="316"/>
    </location>
</feature>
<feature type="transmembrane region" description="Helical" evidence="6">
    <location>
        <begin position="191"/>
        <end position="209"/>
    </location>
</feature>
<feature type="transmembrane region" description="Helical" evidence="6">
    <location>
        <begin position="230"/>
        <end position="252"/>
    </location>
</feature>
<feature type="transmembrane region" description="Helical" evidence="6">
    <location>
        <begin position="417"/>
        <end position="434"/>
    </location>
</feature>
<evidence type="ECO:0000256" key="5">
    <source>
        <dbReference type="ARBA" id="ARBA00023136"/>
    </source>
</evidence>
<organism evidence="7 8">
    <name type="scientific">Novosphingobium fluoreni</name>
    <dbReference type="NCBI Taxonomy" id="1391222"/>
    <lineage>
        <taxon>Bacteria</taxon>
        <taxon>Pseudomonadati</taxon>
        <taxon>Pseudomonadota</taxon>
        <taxon>Alphaproteobacteria</taxon>
        <taxon>Sphingomonadales</taxon>
        <taxon>Sphingomonadaceae</taxon>
        <taxon>Novosphingobium</taxon>
    </lineage>
</organism>
<gene>
    <name evidence="7" type="ORF">GGR39_002108</name>
</gene>
<evidence type="ECO:0000256" key="4">
    <source>
        <dbReference type="ARBA" id="ARBA00022989"/>
    </source>
</evidence>
<accession>A0A7W6C6L4</accession>
<dbReference type="Proteomes" id="UP000561459">
    <property type="component" value="Unassembled WGS sequence"/>
</dbReference>
<feature type="transmembrane region" description="Helical" evidence="6">
    <location>
        <begin position="21"/>
        <end position="42"/>
    </location>
</feature>
<dbReference type="Gene3D" id="1.20.1740.10">
    <property type="entry name" value="Amino acid/polyamine transporter I"/>
    <property type="match status" value="1"/>
</dbReference>
<dbReference type="PANTHER" id="PTHR42770">
    <property type="entry name" value="AMINO ACID TRANSPORTER-RELATED"/>
    <property type="match status" value="1"/>
</dbReference>
<dbReference type="GO" id="GO:0022857">
    <property type="term" value="F:transmembrane transporter activity"/>
    <property type="evidence" value="ECO:0007669"/>
    <property type="project" value="InterPro"/>
</dbReference>
<feature type="transmembrane region" description="Helical" evidence="6">
    <location>
        <begin position="48"/>
        <end position="74"/>
    </location>
</feature>
<evidence type="ECO:0000256" key="2">
    <source>
        <dbReference type="ARBA" id="ARBA00022475"/>
    </source>
</evidence>
<keyword evidence="8" id="KW-1185">Reference proteome</keyword>
<dbReference type="AlphaFoldDB" id="A0A7W6C6L4"/>
<feature type="transmembrane region" description="Helical" evidence="6">
    <location>
        <begin position="328"/>
        <end position="353"/>
    </location>
</feature>
<evidence type="ECO:0000313" key="7">
    <source>
        <dbReference type="EMBL" id="MBB3940451.1"/>
    </source>
</evidence>
<keyword evidence="3 6" id="KW-0812">Transmembrane</keyword>
<evidence type="ECO:0000256" key="1">
    <source>
        <dbReference type="ARBA" id="ARBA00004651"/>
    </source>
</evidence>
<dbReference type="Pfam" id="PF13520">
    <property type="entry name" value="AA_permease_2"/>
    <property type="match status" value="1"/>
</dbReference>
<keyword evidence="5 6" id="KW-0472">Membrane</keyword>
<dbReference type="PIRSF" id="PIRSF006060">
    <property type="entry name" value="AA_transporter"/>
    <property type="match status" value="1"/>
</dbReference>
<feature type="transmembrane region" description="Helical" evidence="6">
    <location>
        <begin position="272"/>
        <end position="289"/>
    </location>
</feature>
<proteinExistence type="predicted"/>
<name>A0A7W6C6L4_9SPHN</name>
<evidence type="ECO:0000313" key="8">
    <source>
        <dbReference type="Proteomes" id="UP000561459"/>
    </source>
</evidence>
<protein>
    <submittedName>
        <fullName evidence="7">APA family basic amino acid/polyamine antiporter</fullName>
    </submittedName>
</protein>
<keyword evidence="4 6" id="KW-1133">Transmembrane helix</keyword>
<feature type="transmembrane region" description="Helical" evidence="6">
    <location>
        <begin position="95"/>
        <end position="122"/>
    </location>
</feature>
<dbReference type="InterPro" id="IPR050367">
    <property type="entry name" value="APC_superfamily"/>
</dbReference>
<dbReference type="GO" id="GO:0005886">
    <property type="term" value="C:plasma membrane"/>
    <property type="evidence" value="ECO:0007669"/>
    <property type="project" value="UniProtKB-SubCell"/>
</dbReference>
<sequence>MQSSISTSEPAEAGHLTRTIGLFDLVMISAGSALGFSIFSVLSPAAAIGGSGILVTTVLAAMPMAVFGLVYAFLASANPRSGASFEWPREYLHPFVGFFLSWLRIFGSVGQLTTVSLVLVQYASMVVPLPVKPAMFALFVIVFLVNLAGLKVAAKAQSILMIVLLGTLGIFVVTGIGAIRPDNIFPLAPAGLWPILLAAPIMINLFMGIESATEVGEEVVNAERNVPLGILLSLLVIGAVYLSVAVVALGLVGAKGLAASSAPLVTAAGRSIPSLALTLIVGAAIVSLAKSLNASFLIFSRAFYAMGRAGVMPPALARLSGEAAVPRVAITASFACLVAGLCLPSNLVFLFLASNIPTILKYLTVCLCGVKVSKWRPDVLAAARMRLSGTSVFALSLLGAATALGLFALGYETDWRPYALIGVWGGIGTLYWVYRSKLGAVA</sequence>